<dbReference type="Proteomes" id="UP000539473">
    <property type="component" value="Unassembled WGS sequence"/>
</dbReference>
<evidence type="ECO:0000313" key="1">
    <source>
        <dbReference type="EMBL" id="MBB5378669.1"/>
    </source>
</evidence>
<evidence type="ECO:0000313" key="2">
    <source>
        <dbReference type="Proteomes" id="UP000539473"/>
    </source>
</evidence>
<sequence length="129" mass="13611">MLPTHLTVAYDGNPHTQEALMVAASLAQSWSLPLHLRLITAQQVPPPGALCLAETSDRLASLGRAPTTAERYVGSAATALSSATGPDTLLIMGTHWPQDRQWAWRDTTMDVVLQAAAGSVLVCPAPDLG</sequence>
<accession>A0A7W8KI61</accession>
<dbReference type="RefSeq" id="WP_184115314.1">
    <property type="nucleotide sequence ID" value="NZ_BNAJ01000015.1"/>
</dbReference>
<organism evidence="1 2">
    <name type="scientific">Deinococcus metalli</name>
    <dbReference type="NCBI Taxonomy" id="1141878"/>
    <lineage>
        <taxon>Bacteria</taxon>
        <taxon>Thermotogati</taxon>
        <taxon>Deinococcota</taxon>
        <taxon>Deinococci</taxon>
        <taxon>Deinococcales</taxon>
        <taxon>Deinococcaceae</taxon>
        <taxon>Deinococcus</taxon>
    </lineage>
</organism>
<name>A0A7W8KI61_9DEIO</name>
<dbReference type="Gene3D" id="3.40.50.12370">
    <property type="match status" value="1"/>
</dbReference>
<dbReference type="AlphaFoldDB" id="A0A7W8KI61"/>
<reference evidence="1 2" key="1">
    <citation type="submission" date="2020-08" db="EMBL/GenBank/DDBJ databases">
        <title>Genomic Encyclopedia of Type Strains, Phase IV (KMG-IV): sequencing the most valuable type-strain genomes for metagenomic binning, comparative biology and taxonomic classification.</title>
        <authorList>
            <person name="Goeker M."/>
        </authorList>
    </citation>
    <scope>NUCLEOTIDE SEQUENCE [LARGE SCALE GENOMIC DNA]</scope>
    <source>
        <strain evidence="1 2">DSM 27521</strain>
    </source>
</reference>
<protein>
    <recommendedName>
        <fullName evidence="3">Universal stress protein</fullName>
    </recommendedName>
</protein>
<gene>
    <name evidence="1" type="ORF">HNQ07_004176</name>
</gene>
<dbReference type="EMBL" id="JACHFK010000014">
    <property type="protein sequence ID" value="MBB5378669.1"/>
    <property type="molecule type" value="Genomic_DNA"/>
</dbReference>
<dbReference type="SUPFAM" id="SSF52402">
    <property type="entry name" value="Adenine nucleotide alpha hydrolases-like"/>
    <property type="match status" value="1"/>
</dbReference>
<evidence type="ECO:0008006" key="3">
    <source>
        <dbReference type="Google" id="ProtNLM"/>
    </source>
</evidence>
<comment type="caution">
    <text evidence="1">The sequence shown here is derived from an EMBL/GenBank/DDBJ whole genome shotgun (WGS) entry which is preliminary data.</text>
</comment>
<proteinExistence type="predicted"/>